<dbReference type="SUPFAM" id="SSF55785">
    <property type="entry name" value="PYP-like sensor domain (PAS domain)"/>
    <property type="match status" value="1"/>
</dbReference>
<keyword evidence="8" id="KW-0067">ATP-binding</keyword>
<evidence type="ECO:0000256" key="4">
    <source>
        <dbReference type="ARBA" id="ARBA00022679"/>
    </source>
</evidence>
<protein>
    <recommendedName>
        <fullName evidence="2">histidine kinase</fullName>
        <ecNumber evidence="2">2.7.13.3</ecNumber>
    </recommendedName>
</protein>
<dbReference type="SMART" id="SM00911">
    <property type="entry name" value="HWE_HK"/>
    <property type="match status" value="1"/>
</dbReference>
<feature type="transmembrane region" description="Helical" evidence="9">
    <location>
        <begin position="59"/>
        <end position="79"/>
    </location>
</feature>
<dbReference type="InterPro" id="IPR035965">
    <property type="entry name" value="PAS-like_dom_sf"/>
</dbReference>
<accession>A0A4R5QL67</accession>
<dbReference type="Pfam" id="PF08447">
    <property type="entry name" value="PAS_3"/>
    <property type="match status" value="1"/>
</dbReference>
<dbReference type="GO" id="GO:0005524">
    <property type="term" value="F:ATP binding"/>
    <property type="evidence" value="ECO:0007669"/>
    <property type="project" value="UniProtKB-KW"/>
</dbReference>
<evidence type="ECO:0000256" key="2">
    <source>
        <dbReference type="ARBA" id="ARBA00012438"/>
    </source>
</evidence>
<evidence type="ECO:0000259" key="10">
    <source>
        <dbReference type="PROSITE" id="PS50113"/>
    </source>
</evidence>
<evidence type="ECO:0000256" key="1">
    <source>
        <dbReference type="ARBA" id="ARBA00000085"/>
    </source>
</evidence>
<dbReference type="AlphaFoldDB" id="A0A4R5QL67"/>
<dbReference type="CDD" id="cd12914">
    <property type="entry name" value="PDC1_DGC_like"/>
    <property type="match status" value="1"/>
</dbReference>
<dbReference type="OrthoDB" id="9812260at2"/>
<dbReference type="EC" id="2.7.13.3" evidence="2"/>
<keyword evidence="3" id="KW-0597">Phosphoprotein</keyword>
<keyword evidence="4" id="KW-0808">Transferase</keyword>
<evidence type="ECO:0000256" key="5">
    <source>
        <dbReference type="ARBA" id="ARBA00022737"/>
    </source>
</evidence>
<dbReference type="Proteomes" id="UP000295096">
    <property type="component" value="Unassembled WGS sequence"/>
</dbReference>
<evidence type="ECO:0000256" key="3">
    <source>
        <dbReference type="ARBA" id="ARBA00022553"/>
    </source>
</evidence>
<dbReference type="PANTHER" id="PTHR41523:SF8">
    <property type="entry name" value="ETHYLENE RESPONSE SENSOR PROTEIN"/>
    <property type="match status" value="1"/>
</dbReference>
<gene>
    <name evidence="11" type="ORF">E2C06_06355</name>
</gene>
<dbReference type="GO" id="GO:0004673">
    <property type="term" value="F:protein histidine kinase activity"/>
    <property type="evidence" value="ECO:0007669"/>
    <property type="project" value="UniProtKB-EC"/>
</dbReference>
<evidence type="ECO:0000256" key="6">
    <source>
        <dbReference type="ARBA" id="ARBA00022741"/>
    </source>
</evidence>
<dbReference type="Gene3D" id="6.10.340.10">
    <property type="match status" value="1"/>
</dbReference>
<feature type="transmembrane region" description="Helical" evidence="9">
    <location>
        <begin position="350"/>
        <end position="373"/>
    </location>
</feature>
<dbReference type="PROSITE" id="PS50113">
    <property type="entry name" value="PAC"/>
    <property type="match status" value="1"/>
</dbReference>
<feature type="domain" description="PAC" evidence="10">
    <location>
        <begin position="502"/>
        <end position="563"/>
    </location>
</feature>
<evidence type="ECO:0000256" key="7">
    <source>
        <dbReference type="ARBA" id="ARBA00022777"/>
    </source>
</evidence>
<comment type="catalytic activity">
    <reaction evidence="1">
        <text>ATP + protein L-histidine = ADP + protein N-phospho-L-histidine.</text>
        <dbReference type="EC" id="2.7.13.3"/>
    </reaction>
</comment>
<organism evidence="11 12">
    <name type="scientific">Dankookia rubra</name>
    <dbReference type="NCBI Taxonomy" id="1442381"/>
    <lineage>
        <taxon>Bacteria</taxon>
        <taxon>Pseudomonadati</taxon>
        <taxon>Pseudomonadota</taxon>
        <taxon>Alphaproteobacteria</taxon>
        <taxon>Acetobacterales</taxon>
        <taxon>Roseomonadaceae</taxon>
        <taxon>Dankookia</taxon>
    </lineage>
</organism>
<dbReference type="InterPro" id="IPR011102">
    <property type="entry name" value="Sig_transdc_His_kinase_HWE"/>
</dbReference>
<keyword evidence="12" id="KW-1185">Reference proteome</keyword>
<keyword evidence="9" id="KW-1133">Transmembrane helix</keyword>
<dbReference type="InterPro" id="IPR000700">
    <property type="entry name" value="PAS-assoc_C"/>
</dbReference>
<dbReference type="PANTHER" id="PTHR41523">
    <property type="entry name" value="TWO-COMPONENT SYSTEM SENSOR PROTEIN"/>
    <property type="match status" value="1"/>
</dbReference>
<name>A0A4R5QL67_9PROT</name>
<evidence type="ECO:0000313" key="12">
    <source>
        <dbReference type="Proteomes" id="UP000295096"/>
    </source>
</evidence>
<keyword evidence="9" id="KW-0472">Membrane</keyword>
<evidence type="ECO:0000256" key="9">
    <source>
        <dbReference type="SAM" id="Phobius"/>
    </source>
</evidence>
<dbReference type="EMBL" id="SMSJ01000005">
    <property type="protein sequence ID" value="TDH63447.1"/>
    <property type="molecule type" value="Genomic_DNA"/>
</dbReference>
<evidence type="ECO:0000256" key="8">
    <source>
        <dbReference type="ARBA" id="ARBA00022840"/>
    </source>
</evidence>
<reference evidence="11 12" key="1">
    <citation type="journal article" date="2016" name="J. Microbiol.">
        <title>Dankookia rubra gen. nov., sp. nov., an alphaproteobacterium isolated from sediment of a shallow stream.</title>
        <authorList>
            <person name="Kim W.H."/>
            <person name="Kim D.H."/>
            <person name="Kang K."/>
            <person name="Ahn T.Y."/>
        </authorList>
    </citation>
    <scope>NUCLEOTIDE SEQUENCE [LARGE SCALE GENOMIC DNA]</scope>
    <source>
        <strain evidence="11 12">JCM30602</strain>
    </source>
</reference>
<dbReference type="Gene3D" id="3.30.450.20">
    <property type="entry name" value="PAS domain"/>
    <property type="match status" value="2"/>
</dbReference>
<keyword evidence="5" id="KW-0677">Repeat</keyword>
<dbReference type="InterPro" id="IPR013655">
    <property type="entry name" value="PAS_fold_3"/>
</dbReference>
<proteinExistence type="predicted"/>
<dbReference type="Gene3D" id="3.30.565.10">
    <property type="entry name" value="Histidine kinase-like ATPase, C-terminal domain"/>
    <property type="match status" value="1"/>
</dbReference>
<dbReference type="InterPro" id="IPR036890">
    <property type="entry name" value="HATPase_C_sf"/>
</dbReference>
<dbReference type="Pfam" id="PF07536">
    <property type="entry name" value="HWE_HK"/>
    <property type="match status" value="1"/>
</dbReference>
<keyword evidence="9" id="KW-0812">Transmembrane</keyword>
<sequence>MDWWASGLVGSWLGRSAGLARMNGCNADRTGPAEWTVWEKQGLDRATGRAFAPPGLHTVLAGAFGLLGLLAALAASLAVGNLADRRLRADIGAEFAATAERAADLLDRGLFERLRDIQVAASLDTMRDPAAGPAARRAVLQRLHETYPDYAILFFVGPDGRMLVSSSGALEGADVSRREYFLAGRRGPFVGEVHDGLLMAAALGRPADNPPRFVDLAAPVQAPDGSLLGVVVAHLYWEWAEGIQRDVMAPVLARHPGAEALILARDGQVLLGPPGMPRAAPPWLPAAIAADLAAGRGGSRVEPAMAASAQLVGYAPTGGHRDYHGLGWSVLVRRDAAAAFAPARQLAGQVMLWGLAATALAAALGWLLAGIIARPLVELCEAAGRLQRDPSAVVPPGRGAREVVSLAGAIAALVEALRGREAALRDGAARLRLATEGAGLAAWELDLGSGLLTRSPRHDLIFGQAGPLAEWRLADSLRHVVPEDRDAVARGFAAAVAGGAEWRCECRIRRAGDTEPRWVSWRGAPVREPGGAPVREAGGAGRRYAGVVEDITDRKAGERALELLVRELDHRVKNQFAVFDGLVQFTARGAADVPGMAAALRGRVIALALAHDLVREAAGSGPNRGLRPTRLAALAEAVLGPFGTARAEAEETPGAASYGGGRIALCGPPVSIGPTAAAALALALHELATNAAKHGALSRPQGRVALSWEDAAPGGIRLVWRETGGPVLADAPERRGFGSTLIRQSVAHQLGGQVRFDWSDPDGLAVRLECARERLAR</sequence>
<evidence type="ECO:0000313" key="11">
    <source>
        <dbReference type="EMBL" id="TDH63447.1"/>
    </source>
</evidence>
<keyword evidence="7" id="KW-0418">Kinase</keyword>
<keyword evidence="6" id="KW-0547">Nucleotide-binding</keyword>
<comment type="caution">
    <text evidence="11">The sequence shown here is derived from an EMBL/GenBank/DDBJ whole genome shotgun (WGS) entry which is preliminary data.</text>
</comment>